<dbReference type="STRING" id="216432.CA2559_07926"/>
<dbReference type="GeneID" id="89453340"/>
<dbReference type="eggNOG" id="COG1556">
    <property type="taxonomic scope" value="Bacteria"/>
</dbReference>
<evidence type="ECO:0000259" key="2">
    <source>
        <dbReference type="Pfam" id="PF02589"/>
    </source>
</evidence>
<accession>A3UBE3</accession>
<keyword evidence="4" id="KW-1185">Reference proteome</keyword>
<dbReference type="Gene3D" id="3.40.50.10420">
    <property type="entry name" value="NagB/RpiA/CoA transferase-like"/>
    <property type="match status" value="1"/>
</dbReference>
<dbReference type="SUPFAM" id="SSF100950">
    <property type="entry name" value="NagB/RpiA/CoA transferase-like"/>
    <property type="match status" value="1"/>
</dbReference>
<name>A3UBE3_CROAH</name>
<dbReference type="AlphaFoldDB" id="A3UBE3"/>
<dbReference type="InterPro" id="IPR037171">
    <property type="entry name" value="NagB/RpiA_transferase-like"/>
</dbReference>
<feature type="compositionally biased region" description="Basic and acidic residues" evidence="1">
    <location>
        <begin position="9"/>
        <end position="23"/>
    </location>
</feature>
<dbReference type="KEGG" id="cat:CA2559_07926"/>
<dbReference type="HOGENOM" id="CLU_1347319_0_0_10"/>
<gene>
    <name evidence="3" type="ordered locus">CA2559_07926</name>
</gene>
<evidence type="ECO:0000256" key="1">
    <source>
        <dbReference type="SAM" id="MobiDB-lite"/>
    </source>
</evidence>
<dbReference type="EMBL" id="CP002046">
    <property type="protein sequence ID" value="EAP85944.1"/>
    <property type="molecule type" value="Genomic_DNA"/>
</dbReference>
<dbReference type="InterPro" id="IPR024185">
    <property type="entry name" value="FTHF_cligase-like_sf"/>
</dbReference>
<dbReference type="RefSeq" id="WP_013187330.1">
    <property type="nucleotide sequence ID" value="NC_014230.1"/>
</dbReference>
<feature type="region of interest" description="Disordered" evidence="1">
    <location>
        <begin position="9"/>
        <end position="28"/>
    </location>
</feature>
<dbReference type="InterPro" id="IPR003741">
    <property type="entry name" value="LUD_dom"/>
</dbReference>
<protein>
    <recommendedName>
        <fullName evidence="2">LUD domain-containing protein</fullName>
    </recommendedName>
</protein>
<sequence>MGIFDVFKKGKSQDKGEQPKPEGKYMPQSKLPVDERFMKYFIENGGKFIYCENQDEVLDAFDNILLENDWYESEVCCLSSHFTQKFDGFNLEFNTNESSKFYLGGCEYLIANNGALLVTSNQIKEKKLSELPSNFVILAGTSQLVEDISEGLRRIKSKSKTGIPSNITTIKHFGESKSDDFMAYGSTTKNLYLLLLEDL</sequence>
<dbReference type="Proteomes" id="UP000002297">
    <property type="component" value="Chromosome"/>
</dbReference>
<evidence type="ECO:0000313" key="3">
    <source>
        <dbReference type="EMBL" id="EAP85944.1"/>
    </source>
</evidence>
<organism evidence="3 4">
    <name type="scientific">Croceibacter atlanticus (strain ATCC BAA-628 / JCM 21780 / CIP 108009 / IAM 15332 / KCTC 12090 / HTCC2559)</name>
    <dbReference type="NCBI Taxonomy" id="216432"/>
    <lineage>
        <taxon>Bacteria</taxon>
        <taxon>Pseudomonadati</taxon>
        <taxon>Bacteroidota</taxon>
        <taxon>Flavobacteriia</taxon>
        <taxon>Flavobacteriales</taxon>
        <taxon>Flavobacteriaceae</taxon>
        <taxon>Croceibacter</taxon>
    </lineage>
</organism>
<proteinExistence type="predicted"/>
<dbReference type="Pfam" id="PF02589">
    <property type="entry name" value="LUD_dom"/>
    <property type="match status" value="1"/>
</dbReference>
<evidence type="ECO:0000313" key="4">
    <source>
        <dbReference type="Proteomes" id="UP000002297"/>
    </source>
</evidence>
<reference evidence="3 4" key="1">
    <citation type="journal article" date="2010" name="J. Bacteriol.">
        <title>The complete genome sequence of Croceibacter atlanticus HTCC2559T.</title>
        <authorList>
            <person name="Oh H.M."/>
            <person name="Kang I."/>
            <person name="Ferriera S."/>
            <person name="Giovannoni S.J."/>
            <person name="Cho J.C."/>
        </authorList>
    </citation>
    <scope>NUCLEOTIDE SEQUENCE [LARGE SCALE GENOMIC DNA]</scope>
    <source>
        <strain evidence="4">ATCC BAA-628 / HTCC2559 / KCTC 12090</strain>
    </source>
</reference>
<feature type="domain" description="LUD" evidence="2">
    <location>
        <begin position="36"/>
        <end position="182"/>
    </location>
</feature>
<dbReference type="OrthoDB" id="1425114at2"/>